<dbReference type="Proteomes" id="UP001066276">
    <property type="component" value="Chromosome 7"/>
</dbReference>
<feature type="compositionally biased region" description="Polar residues" evidence="1">
    <location>
        <begin position="18"/>
        <end position="28"/>
    </location>
</feature>
<feature type="compositionally biased region" description="Basic and acidic residues" evidence="1">
    <location>
        <begin position="159"/>
        <end position="185"/>
    </location>
</feature>
<gene>
    <name evidence="2" type="ORF">NDU88_008836</name>
</gene>
<sequence>MATTSKTLCKRAPEEFQSWRSSNASPDQQPRRHGDASGRRRKSAPEFRVAESEEGHSGTRRDSSSGRITDPEGETSEQRETERNAEPDPREETEERTEEPPREETKDATACHGPGGSWLDKNQNRAYPPHLPAATLFLFSRGNLRPRYRNAPPGRKKERKEISNPPETERDPRGREEKEKRTQNHRLLTDRSKLFFPFSAAKNNKKLVNPWKGVVKLSVCVLYHPYTAPIAYTLIRHPPDPPHP</sequence>
<feature type="compositionally biased region" description="Basic and acidic residues" evidence="1">
    <location>
        <begin position="29"/>
        <end position="64"/>
    </location>
</feature>
<evidence type="ECO:0000313" key="2">
    <source>
        <dbReference type="EMBL" id="KAJ1130484.1"/>
    </source>
</evidence>
<feature type="compositionally biased region" description="Basic residues" evidence="1">
    <location>
        <begin position="144"/>
        <end position="158"/>
    </location>
</feature>
<feature type="compositionally biased region" description="Basic and acidic residues" evidence="1">
    <location>
        <begin position="76"/>
        <end position="90"/>
    </location>
</feature>
<evidence type="ECO:0000313" key="3">
    <source>
        <dbReference type="Proteomes" id="UP001066276"/>
    </source>
</evidence>
<evidence type="ECO:0000256" key="1">
    <source>
        <dbReference type="SAM" id="MobiDB-lite"/>
    </source>
</evidence>
<name>A0AAV7PRJ3_PLEWA</name>
<organism evidence="2 3">
    <name type="scientific">Pleurodeles waltl</name>
    <name type="common">Iberian ribbed newt</name>
    <dbReference type="NCBI Taxonomy" id="8319"/>
    <lineage>
        <taxon>Eukaryota</taxon>
        <taxon>Metazoa</taxon>
        <taxon>Chordata</taxon>
        <taxon>Craniata</taxon>
        <taxon>Vertebrata</taxon>
        <taxon>Euteleostomi</taxon>
        <taxon>Amphibia</taxon>
        <taxon>Batrachia</taxon>
        <taxon>Caudata</taxon>
        <taxon>Salamandroidea</taxon>
        <taxon>Salamandridae</taxon>
        <taxon>Pleurodelinae</taxon>
        <taxon>Pleurodeles</taxon>
    </lineage>
</organism>
<dbReference type="AlphaFoldDB" id="A0AAV7PRJ3"/>
<comment type="caution">
    <text evidence="2">The sequence shown here is derived from an EMBL/GenBank/DDBJ whole genome shotgun (WGS) entry which is preliminary data.</text>
</comment>
<feature type="region of interest" description="Disordered" evidence="1">
    <location>
        <begin position="144"/>
        <end position="185"/>
    </location>
</feature>
<protein>
    <submittedName>
        <fullName evidence="2">Uncharacterized protein</fullName>
    </submittedName>
</protein>
<reference evidence="2" key="1">
    <citation type="journal article" date="2022" name="bioRxiv">
        <title>Sequencing and chromosome-scale assembly of the giantPleurodeles waltlgenome.</title>
        <authorList>
            <person name="Brown T."/>
            <person name="Elewa A."/>
            <person name="Iarovenko S."/>
            <person name="Subramanian E."/>
            <person name="Araus A.J."/>
            <person name="Petzold A."/>
            <person name="Susuki M."/>
            <person name="Suzuki K.-i.T."/>
            <person name="Hayashi T."/>
            <person name="Toyoda A."/>
            <person name="Oliveira C."/>
            <person name="Osipova E."/>
            <person name="Leigh N.D."/>
            <person name="Simon A."/>
            <person name="Yun M.H."/>
        </authorList>
    </citation>
    <scope>NUCLEOTIDE SEQUENCE</scope>
    <source>
        <strain evidence="2">20211129_DDA</strain>
        <tissue evidence="2">Liver</tissue>
    </source>
</reference>
<proteinExistence type="predicted"/>
<dbReference type="EMBL" id="JANPWB010000011">
    <property type="protein sequence ID" value="KAJ1130484.1"/>
    <property type="molecule type" value="Genomic_DNA"/>
</dbReference>
<accession>A0AAV7PRJ3</accession>
<keyword evidence="3" id="KW-1185">Reference proteome</keyword>
<feature type="region of interest" description="Disordered" evidence="1">
    <location>
        <begin position="1"/>
        <end position="126"/>
    </location>
</feature>
<feature type="compositionally biased region" description="Basic and acidic residues" evidence="1">
    <location>
        <begin position="98"/>
        <end position="109"/>
    </location>
</feature>